<evidence type="ECO:0000313" key="9">
    <source>
        <dbReference type="Proteomes" id="UP000295807"/>
    </source>
</evidence>
<evidence type="ECO:0000256" key="2">
    <source>
        <dbReference type="ARBA" id="ARBA00006275"/>
    </source>
</evidence>
<dbReference type="GO" id="GO:0009279">
    <property type="term" value="C:cell outer membrane"/>
    <property type="evidence" value="ECO:0007669"/>
    <property type="project" value="UniProtKB-SubCell"/>
</dbReference>
<dbReference type="CDD" id="cd08977">
    <property type="entry name" value="SusD"/>
    <property type="match status" value="1"/>
</dbReference>
<comment type="similarity">
    <text evidence="2">Belongs to the SusD family.</text>
</comment>
<accession>A0A4R3KVT2</accession>
<evidence type="ECO:0000256" key="1">
    <source>
        <dbReference type="ARBA" id="ARBA00004442"/>
    </source>
</evidence>
<sequence>MKALINKYSILIMSVLLLISCSEDFLETEPSTEFSETAVWNDPALVETFINQIYYRLDEPLTDGRMKANYVDEAHYRGNSAAFNFNNSDITSDNLPGWGVSRYRSWDDLYKTIRYCNIFLEKVDEVPFSDALVDGKTERDRMTGEVHFLRAYLYHFLTSVYGGVPIITEVYDLDAEFNIARNTYEECVNFIVEECDKAASLLPDEHTGDNIGRASRGAALALKSRVLLYAASDLYNTPVFSDYPNPELIGYTGGDRTARWQAAKDAAKAVIDLGLYKLYKAEPGPGDSVARNITEIFLSRHTEEDIFVKFFTTPMAQRFGLYTSPNGYHGWGANAPIGELVDDFEMADGTKFDWGNPAHAASPYQNREPRFYATILYNGAPWRERPDDVKGLDPFNRVQTGVWQTWDEAAGKMVEMYGVDTRKSTVEDWNGSYTGYYCRKYVDPAIDAQYVRQAVTWRFIRYGEILLNYAEACIELGEEEEARTYINKIRRRAGLPPVTESGADLRERYRNERRIELAFEDQRFYDVRRWVIGPEAYQPIHVAKVVYELQPDHTTATVPTVTHEPFETHSWEDKAYFLPIMRNEMNKNNLLIQNPGY</sequence>
<dbReference type="Pfam" id="PF07980">
    <property type="entry name" value="SusD_RagB"/>
    <property type="match status" value="1"/>
</dbReference>
<protein>
    <submittedName>
        <fullName evidence="8">Putative outer membrane starch-binding protein</fullName>
    </submittedName>
</protein>
<evidence type="ECO:0000313" key="8">
    <source>
        <dbReference type="EMBL" id="TCS89827.1"/>
    </source>
</evidence>
<keyword evidence="4" id="KW-0472">Membrane</keyword>
<name>A0A4R3KVT2_9SPHI</name>
<dbReference type="InterPro" id="IPR011990">
    <property type="entry name" value="TPR-like_helical_dom_sf"/>
</dbReference>
<dbReference type="Pfam" id="PF14322">
    <property type="entry name" value="SusD-like_3"/>
    <property type="match status" value="1"/>
</dbReference>
<dbReference type="OrthoDB" id="5694214at2"/>
<feature type="domain" description="RagB/SusD" evidence="6">
    <location>
        <begin position="325"/>
        <end position="597"/>
    </location>
</feature>
<keyword evidence="5" id="KW-0998">Cell outer membrane</keyword>
<keyword evidence="9" id="KW-1185">Reference proteome</keyword>
<dbReference type="SUPFAM" id="SSF48452">
    <property type="entry name" value="TPR-like"/>
    <property type="match status" value="1"/>
</dbReference>
<gene>
    <name evidence="8" type="ORF">EDD80_10124</name>
</gene>
<keyword evidence="3" id="KW-0732">Signal</keyword>
<dbReference type="PROSITE" id="PS51257">
    <property type="entry name" value="PROKAR_LIPOPROTEIN"/>
    <property type="match status" value="1"/>
</dbReference>
<evidence type="ECO:0000259" key="6">
    <source>
        <dbReference type="Pfam" id="PF07980"/>
    </source>
</evidence>
<dbReference type="Proteomes" id="UP000295807">
    <property type="component" value="Unassembled WGS sequence"/>
</dbReference>
<comment type="caution">
    <text evidence="8">The sequence shown here is derived from an EMBL/GenBank/DDBJ whole genome shotgun (WGS) entry which is preliminary data.</text>
</comment>
<dbReference type="AlphaFoldDB" id="A0A4R3KVT2"/>
<dbReference type="RefSeq" id="WP_132127312.1">
    <property type="nucleotide sequence ID" value="NZ_CP042432.1"/>
</dbReference>
<evidence type="ECO:0000256" key="4">
    <source>
        <dbReference type="ARBA" id="ARBA00023136"/>
    </source>
</evidence>
<reference evidence="8 9" key="1">
    <citation type="submission" date="2019-03" db="EMBL/GenBank/DDBJ databases">
        <title>Genomic Encyclopedia of Type Strains, Phase IV (KMG-IV): sequencing the most valuable type-strain genomes for metagenomic binning, comparative biology and taxonomic classification.</title>
        <authorList>
            <person name="Goeker M."/>
        </authorList>
    </citation>
    <scope>NUCLEOTIDE SEQUENCE [LARGE SCALE GENOMIC DNA]</scope>
    <source>
        <strain evidence="8 9">DSM 21100</strain>
    </source>
</reference>
<dbReference type="Gene3D" id="1.25.40.390">
    <property type="match status" value="1"/>
</dbReference>
<dbReference type="EMBL" id="SMAD01000001">
    <property type="protein sequence ID" value="TCS89827.1"/>
    <property type="molecule type" value="Genomic_DNA"/>
</dbReference>
<comment type="subcellular location">
    <subcellularLocation>
        <location evidence="1">Cell outer membrane</location>
    </subcellularLocation>
</comment>
<evidence type="ECO:0000256" key="5">
    <source>
        <dbReference type="ARBA" id="ARBA00023237"/>
    </source>
</evidence>
<evidence type="ECO:0000259" key="7">
    <source>
        <dbReference type="Pfam" id="PF14322"/>
    </source>
</evidence>
<proteinExistence type="inferred from homology"/>
<dbReference type="InterPro" id="IPR033985">
    <property type="entry name" value="SusD-like_N"/>
</dbReference>
<organism evidence="8 9">
    <name type="scientific">Anseongella ginsenosidimutans</name>
    <dbReference type="NCBI Taxonomy" id="496056"/>
    <lineage>
        <taxon>Bacteria</taxon>
        <taxon>Pseudomonadati</taxon>
        <taxon>Bacteroidota</taxon>
        <taxon>Sphingobacteriia</taxon>
        <taxon>Sphingobacteriales</taxon>
        <taxon>Sphingobacteriaceae</taxon>
        <taxon>Anseongella</taxon>
    </lineage>
</organism>
<feature type="domain" description="SusD-like N-terminal" evidence="7">
    <location>
        <begin position="24"/>
        <end position="228"/>
    </location>
</feature>
<evidence type="ECO:0000256" key="3">
    <source>
        <dbReference type="ARBA" id="ARBA00022729"/>
    </source>
</evidence>
<dbReference type="InterPro" id="IPR012944">
    <property type="entry name" value="SusD_RagB_dom"/>
</dbReference>